<dbReference type="AlphaFoldDB" id="A0A951QAJ6"/>
<protein>
    <submittedName>
        <fullName evidence="1">Uncharacterized protein</fullName>
    </submittedName>
</protein>
<accession>A0A951QAJ6</accession>
<comment type="caution">
    <text evidence="1">The sequence shown here is derived from an EMBL/GenBank/DDBJ whole genome shotgun (WGS) entry which is preliminary data.</text>
</comment>
<gene>
    <name evidence="1" type="ORF">KME15_11375</name>
</gene>
<dbReference type="Proteomes" id="UP000757435">
    <property type="component" value="Unassembled WGS sequence"/>
</dbReference>
<reference evidence="1" key="1">
    <citation type="submission" date="2021-05" db="EMBL/GenBank/DDBJ databases">
        <authorList>
            <person name="Pietrasiak N."/>
            <person name="Ward R."/>
            <person name="Stajich J.E."/>
            <person name="Kurbessoian T."/>
        </authorList>
    </citation>
    <scope>NUCLEOTIDE SEQUENCE</scope>
    <source>
        <strain evidence="1">UHER 2000/2452</strain>
    </source>
</reference>
<name>A0A951QAJ6_9CYAN</name>
<dbReference type="EMBL" id="JAHHHD010000010">
    <property type="protein sequence ID" value="MBW4659267.1"/>
    <property type="molecule type" value="Genomic_DNA"/>
</dbReference>
<evidence type="ECO:0000313" key="2">
    <source>
        <dbReference type="Proteomes" id="UP000757435"/>
    </source>
</evidence>
<reference evidence="1" key="2">
    <citation type="journal article" date="2022" name="Microbiol. Resour. Announc.">
        <title>Metagenome Sequencing to Explore Phylogenomics of Terrestrial Cyanobacteria.</title>
        <authorList>
            <person name="Ward R.D."/>
            <person name="Stajich J.E."/>
            <person name="Johansen J.R."/>
            <person name="Huntemann M."/>
            <person name="Clum A."/>
            <person name="Foster B."/>
            <person name="Foster B."/>
            <person name="Roux S."/>
            <person name="Palaniappan K."/>
            <person name="Varghese N."/>
            <person name="Mukherjee S."/>
            <person name="Reddy T.B.K."/>
            <person name="Daum C."/>
            <person name="Copeland A."/>
            <person name="Chen I.A."/>
            <person name="Ivanova N.N."/>
            <person name="Kyrpides N.C."/>
            <person name="Shapiro N."/>
            <person name="Eloe-Fadrosh E.A."/>
            <person name="Pietrasiak N."/>
        </authorList>
    </citation>
    <scope>NUCLEOTIDE SEQUENCE</scope>
    <source>
        <strain evidence="1">UHER 2000/2452</strain>
    </source>
</reference>
<organism evidence="1 2">
    <name type="scientific">Drouetiella hepatica Uher 2000/2452</name>
    <dbReference type="NCBI Taxonomy" id="904376"/>
    <lineage>
        <taxon>Bacteria</taxon>
        <taxon>Bacillati</taxon>
        <taxon>Cyanobacteriota</taxon>
        <taxon>Cyanophyceae</taxon>
        <taxon>Oculatellales</taxon>
        <taxon>Oculatellaceae</taxon>
        <taxon>Drouetiella</taxon>
    </lineage>
</organism>
<proteinExistence type="predicted"/>
<sequence length="64" mass="7573">MEDPSQLSSEELYEWQLRIAEADRCNIWCHCRECDRQWVASAHDPCSCGSRNVEHISCWQFPDD</sequence>
<evidence type="ECO:0000313" key="1">
    <source>
        <dbReference type="EMBL" id="MBW4659267.1"/>
    </source>
</evidence>